<evidence type="ECO:0000256" key="4">
    <source>
        <dbReference type="ARBA" id="ARBA00012119"/>
    </source>
</evidence>
<proteinExistence type="evidence at transcript level"/>
<evidence type="ECO:0000256" key="11">
    <source>
        <dbReference type="SAM" id="MobiDB-lite"/>
    </source>
</evidence>
<keyword evidence="7" id="KW-0547">Nucleotide-binding</keyword>
<feature type="active site" description="Proton acceptor" evidence="10">
    <location>
        <position position="485"/>
    </location>
</feature>
<dbReference type="GO" id="GO:0006166">
    <property type="term" value="P:purine ribonucleoside salvage"/>
    <property type="evidence" value="ECO:0007669"/>
    <property type="project" value="UniProtKB-KW"/>
</dbReference>
<keyword evidence="8 13" id="KW-0418">Kinase</keyword>
<dbReference type="GO" id="GO:0005829">
    <property type="term" value="C:cytosol"/>
    <property type="evidence" value="ECO:0007669"/>
    <property type="project" value="TreeGrafter"/>
</dbReference>
<feature type="compositionally biased region" description="Polar residues" evidence="11">
    <location>
        <begin position="410"/>
        <end position="436"/>
    </location>
</feature>
<evidence type="ECO:0000256" key="7">
    <source>
        <dbReference type="ARBA" id="ARBA00022741"/>
    </source>
</evidence>
<feature type="domain" description="Carbohydrate kinase PfkB" evidence="12">
    <location>
        <begin position="75"/>
        <end position="262"/>
    </location>
</feature>
<evidence type="ECO:0000256" key="9">
    <source>
        <dbReference type="ARBA" id="ARBA00022840"/>
    </source>
</evidence>
<dbReference type="InterPro" id="IPR029056">
    <property type="entry name" value="Ribokinase-like"/>
</dbReference>
<evidence type="ECO:0000256" key="8">
    <source>
        <dbReference type="ARBA" id="ARBA00022777"/>
    </source>
</evidence>
<feature type="region of interest" description="Disordered" evidence="11">
    <location>
        <begin position="322"/>
        <end position="436"/>
    </location>
</feature>
<evidence type="ECO:0000256" key="2">
    <source>
        <dbReference type="ARBA" id="ARBA00004801"/>
    </source>
</evidence>
<dbReference type="Gene3D" id="3.40.1190.20">
    <property type="match status" value="2"/>
</dbReference>
<reference evidence="14" key="1">
    <citation type="submission" date="2017-11" db="EMBL/GenBank/DDBJ databases">
        <title>The sensing device of the deep-sea amphipod.</title>
        <authorList>
            <person name="Kobayashi H."/>
            <person name="Nagahama T."/>
            <person name="Arai W."/>
            <person name="Sasagawa Y."/>
            <person name="Umeda M."/>
            <person name="Hayashi T."/>
            <person name="Nikaido I."/>
            <person name="Watanabe H."/>
            <person name="Oguri K."/>
            <person name="Kitazato H."/>
            <person name="Fujioka K."/>
            <person name="Kido Y."/>
            <person name="Takami H."/>
        </authorList>
    </citation>
    <scope>NUCLEOTIDE SEQUENCE</scope>
    <source>
        <tissue evidence="14">Whole body</tissue>
    </source>
</reference>
<name>A0A2P2I961_9CRUS</name>
<dbReference type="PANTHER" id="PTHR45769:SF3">
    <property type="entry name" value="ADENOSINE KINASE"/>
    <property type="match status" value="1"/>
</dbReference>
<comment type="pathway">
    <text evidence="2">Purine metabolism; AMP biosynthesis via salvage pathway; AMP from adenosine: step 1/1.</text>
</comment>
<dbReference type="InterPro" id="IPR001805">
    <property type="entry name" value="Adenokinase"/>
</dbReference>
<dbReference type="PROSITE" id="PS00584">
    <property type="entry name" value="PFKB_KINASES_2"/>
    <property type="match status" value="1"/>
</dbReference>
<comment type="cofactor">
    <cofactor evidence="1">
        <name>Mg(2+)</name>
        <dbReference type="ChEBI" id="CHEBI:18420"/>
    </cofactor>
</comment>
<dbReference type="GO" id="GO:0044209">
    <property type="term" value="P:AMP salvage"/>
    <property type="evidence" value="ECO:0007669"/>
    <property type="project" value="UniProtKB-UniPathway"/>
</dbReference>
<dbReference type="UniPathway" id="UPA00588">
    <property type="reaction ID" value="UER00659"/>
</dbReference>
<accession>A0A2P2I961</accession>
<evidence type="ECO:0000313" key="14">
    <source>
        <dbReference type="EMBL" id="LAC24516.1"/>
    </source>
</evidence>
<keyword evidence="6" id="KW-0660">Purine salvage</keyword>
<evidence type="ECO:0000313" key="13">
    <source>
        <dbReference type="EMBL" id="LAB70440.1"/>
    </source>
</evidence>
<organism evidence="13">
    <name type="scientific">Hirondellea gigas</name>
    <dbReference type="NCBI Taxonomy" id="1518452"/>
    <lineage>
        <taxon>Eukaryota</taxon>
        <taxon>Metazoa</taxon>
        <taxon>Ecdysozoa</taxon>
        <taxon>Arthropoda</taxon>
        <taxon>Crustacea</taxon>
        <taxon>Multicrustacea</taxon>
        <taxon>Malacostraca</taxon>
        <taxon>Eumalacostraca</taxon>
        <taxon>Peracarida</taxon>
        <taxon>Amphipoda</taxon>
        <taxon>Amphilochidea</taxon>
        <taxon>Lysianassida</taxon>
        <taxon>Lysianassidira</taxon>
        <taxon>Lysianassoidea</taxon>
        <taxon>Lysianassidae</taxon>
        <taxon>Hirondellea</taxon>
    </lineage>
</organism>
<sequence length="531" mass="57595">MQLRDQLQQEMDPTGLLISEQSNGSSDSTMILVSFGNPLLDMTAVVPDKKLHDQYLLPTDGQLEVTSKQRMLFKLVMQQYKVHYTAGGSALNSSRVFSWMLGEKERVLFVGGIGQDEAADKLTTIIHESGVTTRLYEMADEPTGKCVALVLATERCLCADIGAANFCPPSHVFTPDPRNGGPVSLGSPLPEMLHASMLYVEGYFITHSFDTAMKIAKFARENNKILVFNLCGSYVCENHPDELSELLPYVDILFGFVEEYKALERYVDLKALADNRDDSTSLSIVDCLPRMMQEVHTPTTDGKTLADTLHACQLSNDVSNEKEVLSNGSSVNGSPQSDGSHNGHCFDQSDVMNEDDCAAKRPGTAVPCNVSTLPATGKRSNVHSAPPNVRTPHEGTNDASCNAADHSSMRRSNGSSPCQSDVHKSSSNGSNMDDGTNLLSSDTKVVVITQGPYPLLYCVNNGIVQKKSIEPLNPNAIVDTTGAGDSFVGGFLASLCRSRNLEECIDGGIWAARHILQQKGCTLPSYHATYL</sequence>
<comment type="similarity">
    <text evidence="3">Belongs to the carbohydrate kinase PfkB family.</text>
</comment>
<dbReference type="SUPFAM" id="SSF53613">
    <property type="entry name" value="Ribokinase-like"/>
    <property type="match status" value="2"/>
</dbReference>
<feature type="compositionally biased region" description="Polar residues" evidence="11">
    <location>
        <begin position="369"/>
        <end position="383"/>
    </location>
</feature>
<keyword evidence="9" id="KW-0067">ATP-binding</keyword>
<feature type="domain" description="Carbohydrate kinase PfkB" evidence="12">
    <location>
        <begin position="437"/>
        <end position="524"/>
    </location>
</feature>
<dbReference type="PANTHER" id="PTHR45769">
    <property type="entry name" value="ADENOSINE KINASE"/>
    <property type="match status" value="1"/>
</dbReference>
<dbReference type="GO" id="GO:0004001">
    <property type="term" value="F:adenosine kinase activity"/>
    <property type="evidence" value="ECO:0007669"/>
    <property type="project" value="UniProtKB-EC"/>
</dbReference>
<evidence type="ECO:0000256" key="3">
    <source>
        <dbReference type="ARBA" id="ARBA00010688"/>
    </source>
</evidence>
<evidence type="ECO:0000256" key="1">
    <source>
        <dbReference type="ARBA" id="ARBA00001946"/>
    </source>
</evidence>
<keyword evidence="5" id="KW-0808">Transferase</keyword>
<dbReference type="EC" id="2.7.1.20" evidence="4"/>
<dbReference type="AlphaFoldDB" id="A0A2P2I961"/>
<dbReference type="InterPro" id="IPR011611">
    <property type="entry name" value="PfkB_dom"/>
</dbReference>
<evidence type="ECO:0000259" key="12">
    <source>
        <dbReference type="Pfam" id="PF00294"/>
    </source>
</evidence>
<dbReference type="InterPro" id="IPR002173">
    <property type="entry name" value="Carboh/pur_kinase_PfkB_CS"/>
</dbReference>
<dbReference type="GO" id="GO:0006144">
    <property type="term" value="P:purine nucleobase metabolic process"/>
    <property type="evidence" value="ECO:0007669"/>
    <property type="project" value="TreeGrafter"/>
</dbReference>
<evidence type="ECO:0000256" key="5">
    <source>
        <dbReference type="ARBA" id="ARBA00022679"/>
    </source>
</evidence>
<feature type="compositionally biased region" description="Polar residues" evidence="11">
    <location>
        <begin position="326"/>
        <end position="340"/>
    </location>
</feature>
<dbReference type="EMBL" id="IACT01005356">
    <property type="protein sequence ID" value="LAC24516.1"/>
    <property type="molecule type" value="mRNA"/>
</dbReference>
<reference evidence="13" key="2">
    <citation type="journal article" date="2018" name="Biosci. Biotechnol. Biochem.">
        <title>Polysaccharide hydrolase of the hadal zone amphipods Hirondellea gigas.</title>
        <authorList>
            <person name="Kobayashi H."/>
            <person name="Nagahama T."/>
            <person name="Arai W."/>
            <person name="Sasagawa Y."/>
            <person name="Umeda M."/>
            <person name="Hayashi T."/>
            <person name="Nikaido I."/>
            <person name="Watanabe H."/>
            <person name="Oguri K."/>
            <person name="Kitazato H."/>
            <person name="Fujioka K."/>
            <person name="Kido Y."/>
            <person name="Takami H."/>
        </authorList>
    </citation>
    <scope>NUCLEOTIDE SEQUENCE</scope>
    <source>
        <tissue evidence="13">Whole body</tissue>
    </source>
</reference>
<dbReference type="EMBL" id="IACF01004852">
    <property type="protein sequence ID" value="LAB70440.1"/>
    <property type="molecule type" value="mRNA"/>
</dbReference>
<dbReference type="GO" id="GO:0005524">
    <property type="term" value="F:ATP binding"/>
    <property type="evidence" value="ECO:0007669"/>
    <property type="project" value="UniProtKB-KW"/>
</dbReference>
<dbReference type="GO" id="GO:0005634">
    <property type="term" value="C:nucleus"/>
    <property type="evidence" value="ECO:0007669"/>
    <property type="project" value="TreeGrafter"/>
</dbReference>
<dbReference type="CDD" id="cd01168">
    <property type="entry name" value="adenosine_kinase"/>
    <property type="match status" value="1"/>
</dbReference>
<evidence type="ECO:0000256" key="10">
    <source>
        <dbReference type="PIRSR" id="PIRSR601805-1"/>
    </source>
</evidence>
<protein>
    <recommendedName>
        <fullName evidence="4">adenosine kinase</fullName>
        <ecNumber evidence="4">2.7.1.20</ecNumber>
    </recommendedName>
</protein>
<evidence type="ECO:0000256" key="6">
    <source>
        <dbReference type="ARBA" id="ARBA00022726"/>
    </source>
</evidence>
<dbReference type="Pfam" id="PF00294">
    <property type="entry name" value="PfkB"/>
    <property type="match status" value="2"/>
</dbReference>